<sequence>MEKSGSVDEFFGDQSSESGSDWNDEAANKDAISSPFRNAAGREYHSQESSIKTLSYLDGFDETKEEKLQDGFCNGYKQTFGDAFRIGQRLGSLSAIVAASESKTLSQDLLQSTSENSMNNMNEAAVLIRQFLTNEILIDNSDKEADGYADALANLSARLERFDLTDDLAT</sequence>
<reference evidence="2 3" key="1">
    <citation type="journal article" date="2020" name="G3 (Bethesda)">
        <title>Improved Reference Genome for Cyclotella cryptica CCMP332, a Model for Cell Wall Morphogenesis, Salinity Adaptation, and Lipid Production in Diatoms (Bacillariophyta).</title>
        <authorList>
            <person name="Roberts W.R."/>
            <person name="Downey K.M."/>
            <person name="Ruck E.C."/>
            <person name="Traller J.C."/>
            <person name="Alverson A.J."/>
        </authorList>
    </citation>
    <scope>NUCLEOTIDE SEQUENCE [LARGE SCALE GENOMIC DNA]</scope>
    <source>
        <strain evidence="2 3">CCMP332</strain>
    </source>
</reference>
<dbReference type="AlphaFoldDB" id="A0ABD3P230"/>
<dbReference type="Proteomes" id="UP001516023">
    <property type="component" value="Unassembled WGS sequence"/>
</dbReference>
<organism evidence="2 3">
    <name type="scientific">Cyclotella cryptica</name>
    <dbReference type="NCBI Taxonomy" id="29204"/>
    <lineage>
        <taxon>Eukaryota</taxon>
        <taxon>Sar</taxon>
        <taxon>Stramenopiles</taxon>
        <taxon>Ochrophyta</taxon>
        <taxon>Bacillariophyta</taxon>
        <taxon>Coscinodiscophyceae</taxon>
        <taxon>Thalassiosirophycidae</taxon>
        <taxon>Stephanodiscales</taxon>
        <taxon>Stephanodiscaceae</taxon>
        <taxon>Cyclotella</taxon>
    </lineage>
</organism>
<accession>A0ABD3P230</accession>
<dbReference type="EMBL" id="JABMIG020000347">
    <property type="protein sequence ID" value="KAL3780525.1"/>
    <property type="molecule type" value="Genomic_DNA"/>
</dbReference>
<feature type="region of interest" description="Disordered" evidence="1">
    <location>
        <begin position="1"/>
        <end position="47"/>
    </location>
</feature>
<evidence type="ECO:0000313" key="3">
    <source>
        <dbReference type="Proteomes" id="UP001516023"/>
    </source>
</evidence>
<comment type="caution">
    <text evidence="2">The sequence shown here is derived from an EMBL/GenBank/DDBJ whole genome shotgun (WGS) entry which is preliminary data.</text>
</comment>
<proteinExistence type="predicted"/>
<evidence type="ECO:0000256" key="1">
    <source>
        <dbReference type="SAM" id="MobiDB-lite"/>
    </source>
</evidence>
<evidence type="ECO:0008006" key="4">
    <source>
        <dbReference type="Google" id="ProtNLM"/>
    </source>
</evidence>
<evidence type="ECO:0000313" key="2">
    <source>
        <dbReference type="EMBL" id="KAL3780525.1"/>
    </source>
</evidence>
<name>A0ABD3P230_9STRA</name>
<gene>
    <name evidence="2" type="ORF">HJC23_004512</name>
</gene>
<protein>
    <recommendedName>
        <fullName evidence="4">Essential protein Yae1 N-terminal domain-containing protein</fullName>
    </recommendedName>
</protein>
<keyword evidence="3" id="KW-1185">Reference proteome</keyword>